<comment type="caution">
    <text evidence="3">The sequence shown here is derived from an EMBL/GenBank/DDBJ whole genome shotgun (WGS) entry which is preliminary data.</text>
</comment>
<dbReference type="GO" id="GO:0015677">
    <property type="term" value="P:copper ion import"/>
    <property type="evidence" value="ECO:0007669"/>
    <property type="project" value="TreeGrafter"/>
</dbReference>
<organism evidence="3 4">
    <name type="scientific">Rhizocola hellebori</name>
    <dbReference type="NCBI Taxonomy" id="1392758"/>
    <lineage>
        <taxon>Bacteria</taxon>
        <taxon>Bacillati</taxon>
        <taxon>Actinomycetota</taxon>
        <taxon>Actinomycetes</taxon>
        <taxon>Micromonosporales</taxon>
        <taxon>Micromonosporaceae</taxon>
        <taxon>Rhizocola</taxon>
    </lineage>
</organism>
<sequence>MRIGVLGTGAAGRALAARFAEVGHDVALGTREVDATRAKEEAWYDGHPEVRLATQAEAAAHGEIVVNVCSGAGTLAALANAGASNLAGKVLVDVSNPLDFSQGFPPTLFVKDTDSLAERVQREFPETRVVKALNMVANEVMTHPLDLAGGDHTLLISGNDEQAKSVASGLLRELGWADIFDLGDLSNARGQEMWMALWTRLYRKIGHVNFNIKLVR</sequence>
<protein>
    <submittedName>
        <fullName evidence="3">Oxidoreductase</fullName>
    </submittedName>
</protein>
<feature type="domain" description="Pyrroline-5-carboxylate reductase catalytic N-terminal" evidence="2">
    <location>
        <begin position="2"/>
        <end position="97"/>
    </location>
</feature>
<dbReference type="InterPro" id="IPR051267">
    <property type="entry name" value="STEAP_metalloreductase"/>
</dbReference>
<evidence type="ECO:0000259" key="2">
    <source>
        <dbReference type="Pfam" id="PF03807"/>
    </source>
</evidence>
<evidence type="ECO:0000256" key="1">
    <source>
        <dbReference type="ARBA" id="ARBA00023002"/>
    </source>
</evidence>
<dbReference type="Gene3D" id="3.40.50.720">
    <property type="entry name" value="NAD(P)-binding Rossmann-like Domain"/>
    <property type="match status" value="1"/>
</dbReference>
<evidence type="ECO:0000313" key="4">
    <source>
        <dbReference type="Proteomes" id="UP000612899"/>
    </source>
</evidence>
<dbReference type="RefSeq" id="WP_203908548.1">
    <property type="nucleotide sequence ID" value="NZ_BONY01000014.1"/>
</dbReference>
<dbReference type="PANTHER" id="PTHR14239:SF0">
    <property type="entry name" value="F420-DEPENDENT NADP REDUCTASE"/>
    <property type="match status" value="1"/>
</dbReference>
<dbReference type="SUPFAM" id="SSF51735">
    <property type="entry name" value="NAD(P)-binding Rossmann-fold domains"/>
    <property type="match status" value="1"/>
</dbReference>
<keyword evidence="1" id="KW-0560">Oxidoreductase</keyword>
<dbReference type="GO" id="GO:0008823">
    <property type="term" value="F:cupric reductase (NADH) activity"/>
    <property type="evidence" value="ECO:0007669"/>
    <property type="project" value="TreeGrafter"/>
</dbReference>
<dbReference type="Proteomes" id="UP000612899">
    <property type="component" value="Unassembled WGS sequence"/>
</dbReference>
<proteinExistence type="predicted"/>
<dbReference type="EMBL" id="BONY01000014">
    <property type="protein sequence ID" value="GIH04668.1"/>
    <property type="molecule type" value="Genomic_DNA"/>
</dbReference>
<accession>A0A8J3Q5Z6</accession>
<dbReference type="Pfam" id="PF03807">
    <property type="entry name" value="F420_oxidored"/>
    <property type="match status" value="1"/>
</dbReference>
<gene>
    <name evidence="3" type="ORF">Rhe02_27350</name>
</gene>
<name>A0A8J3Q5Z6_9ACTN</name>
<dbReference type="GO" id="GO:0005886">
    <property type="term" value="C:plasma membrane"/>
    <property type="evidence" value="ECO:0007669"/>
    <property type="project" value="TreeGrafter"/>
</dbReference>
<keyword evidence="4" id="KW-1185">Reference proteome</keyword>
<dbReference type="InterPro" id="IPR028939">
    <property type="entry name" value="P5C_Rdtase_cat_N"/>
</dbReference>
<reference evidence="3" key="1">
    <citation type="submission" date="2021-01" db="EMBL/GenBank/DDBJ databases">
        <title>Whole genome shotgun sequence of Rhizocola hellebori NBRC 109834.</title>
        <authorList>
            <person name="Komaki H."/>
            <person name="Tamura T."/>
        </authorList>
    </citation>
    <scope>NUCLEOTIDE SEQUENCE</scope>
    <source>
        <strain evidence="3">NBRC 109834</strain>
    </source>
</reference>
<dbReference type="PANTHER" id="PTHR14239">
    <property type="entry name" value="DUDULIN-RELATED"/>
    <property type="match status" value="1"/>
</dbReference>
<dbReference type="GO" id="GO:0052851">
    <property type="term" value="F:ferric-chelate reductase (NADPH) activity"/>
    <property type="evidence" value="ECO:0007669"/>
    <property type="project" value="TreeGrafter"/>
</dbReference>
<evidence type="ECO:0000313" key="3">
    <source>
        <dbReference type="EMBL" id="GIH04668.1"/>
    </source>
</evidence>
<dbReference type="AlphaFoldDB" id="A0A8J3Q5Z6"/>
<dbReference type="InterPro" id="IPR036291">
    <property type="entry name" value="NAD(P)-bd_dom_sf"/>
</dbReference>